<evidence type="ECO:0000313" key="5">
    <source>
        <dbReference type="Proteomes" id="UP000290759"/>
    </source>
</evidence>
<feature type="domain" description="AraC-type arabinose-binding/dimerisation" evidence="3">
    <location>
        <begin position="89"/>
        <end position="147"/>
    </location>
</feature>
<evidence type="ECO:0000256" key="1">
    <source>
        <dbReference type="ARBA" id="ARBA00023125"/>
    </source>
</evidence>
<feature type="region of interest" description="Disordered" evidence="2">
    <location>
        <begin position="138"/>
        <end position="180"/>
    </location>
</feature>
<evidence type="ECO:0000313" key="4">
    <source>
        <dbReference type="EMBL" id="RYC31120.1"/>
    </source>
</evidence>
<evidence type="ECO:0000259" key="3">
    <source>
        <dbReference type="Pfam" id="PF02311"/>
    </source>
</evidence>
<dbReference type="SUPFAM" id="SSF51215">
    <property type="entry name" value="Regulatory protein AraC"/>
    <property type="match status" value="1"/>
</dbReference>
<dbReference type="InterPro" id="IPR037923">
    <property type="entry name" value="HTH-like"/>
</dbReference>
<name>A0A4Q2U4G4_9HYPH</name>
<accession>A0A4Q2U4G4</accession>
<comment type="caution">
    <text evidence="4">The sequence shown here is derived from an EMBL/GenBank/DDBJ whole genome shotgun (WGS) entry which is preliminary data.</text>
</comment>
<reference evidence="4 5" key="1">
    <citation type="submission" date="2018-12" db="EMBL/GenBank/DDBJ databases">
        <authorList>
            <person name="Grouzdev D.S."/>
            <person name="Krutkina M.S."/>
        </authorList>
    </citation>
    <scope>NUCLEOTIDE SEQUENCE [LARGE SCALE GENOMIC DNA]</scope>
    <source>
        <strain evidence="4 5">RmlP026</strain>
    </source>
</reference>
<dbReference type="AlphaFoldDB" id="A0A4Q2U4G4"/>
<feature type="region of interest" description="Disordered" evidence="2">
    <location>
        <begin position="234"/>
        <end position="277"/>
    </location>
</feature>
<sequence>MKLRPCRTDTVEKQAVQKTEPHIESHRRHRGDGAAAKLADAPKRSHAAGIGSCRRGPRLGKQARLTQDRHRAVQHRSAAAGIEAVTLSTDRSFPRHAHDHLGFGVVAFGGHRSWSGSGTVEAAAGDCIMVNPGEIHDGIAVDGGTRGWPPSPGAPGPAAPSATRSSRPSAASPRDRLPVEDVSDLVVDDAAARAEALPPAGHAGQAVVLGGPNVGADLHGFAHAGHGFLLQRVGDDGLRGRDAGGRGERCREGEEDEQGSAHGDNVQVSTSTVHRDV</sequence>
<feature type="compositionally biased region" description="Pro residues" evidence="2">
    <location>
        <begin position="149"/>
        <end position="158"/>
    </location>
</feature>
<reference evidence="4 5" key="2">
    <citation type="submission" date="2019-02" db="EMBL/GenBank/DDBJ databases">
        <title>'Lichenibacterium ramalinii' gen. nov. sp. nov., 'Lichenibacterium minor' gen. nov. sp. nov.</title>
        <authorList>
            <person name="Pankratov T."/>
        </authorList>
    </citation>
    <scope>NUCLEOTIDE SEQUENCE [LARGE SCALE GENOMIC DNA]</scope>
    <source>
        <strain evidence="4 5">RmlP026</strain>
    </source>
</reference>
<dbReference type="GO" id="GO:0006355">
    <property type="term" value="P:regulation of DNA-templated transcription"/>
    <property type="evidence" value="ECO:0007669"/>
    <property type="project" value="InterPro"/>
</dbReference>
<keyword evidence="1" id="KW-0238">DNA-binding</keyword>
<feature type="compositionally biased region" description="Low complexity" evidence="2">
    <location>
        <begin position="159"/>
        <end position="172"/>
    </location>
</feature>
<keyword evidence="5" id="KW-1185">Reference proteome</keyword>
<dbReference type="Gene3D" id="2.60.120.10">
    <property type="entry name" value="Jelly Rolls"/>
    <property type="match status" value="1"/>
</dbReference>
<dbReference type="InterPro" id="IPR003313">
    <property type="entry name" value="AraC-bd"/>
</dbReference>
<evidence type="ECO:0000256" key="2">
    <source>
        <dbReference type="SAM" id="MobiDB-lite"/>
    </source>
</evidence>
<dbReference type="GO" id="GO:0003677">
    <property type="term" value="F:DNA binding"/>
    <property type="evidence" value="ECO:0007669"/>
    <property type="project" value="UniProtKB-KW"/>
</dbReference>
<proteinExistence type="predicted"/>
<feature type="compositionally biased region" description="Polar residues" evidence="2">
    <location>
        <begin position="266"/>
        <end position="277"/>
    </location>
</feature>
<dbReference type="EMBL" id="QYBB01000017">
    <property type="protein sequence ID" value="RYC31120.1"/>
    <property type="molecule type" value="Genomic_DNA"/>
</dbReference>
<feature type="compositionally biased region" description="Basic and acidic residues" evidence="2">
    <location>
        <begin position="234"/>
        <end position="252"/>
    </location>
</feature>
<dbReference type="OrthoDB" id="110167at2"/>
<gene>
    <name evidence="4" type="ORF">D3273_15540</name>
</gene>
<dbReference type="InterPro" id="IPR014710">
    <property type="entry name" value="RmlC-like_jellyroll"/>
</dbReference>
<feature type="region of interest" description="Disordered" evidence="2">
    <location>
        <begin position="1"/>
        <end position="57"/>
    </location>
</feature>
<organism evidence="4 5">
    <name type="scientific">Lichenibacterium minor</name>
    <dbReference type="NCBI Taxonomy" id="2316528"/>
    <lineage>
        <taxon>Bacteria</taxon>
        <taxon>Pseudomonadati</taxon>
        <taxon>Pseudomonadota</taxon>
        <taxon>Alphaproteobacteria</taxon>
        <taxon>Hyphomicrobiales</taxon>
        <taxon>Lichenihabitantaceae</taxon>
        <taxon>Lichenibacterium</taxon>
    </lineage>
</organism>
<dbReference type="Pfam" id="PF02311">
    <property type="entry name" value="AraC_binding"/>
    <property type="match status" value="1"/>
</dbReference>
<protein>
    <recommendedName>
        <fullName evidence="3">AraC-type arabinose-binding/dimerisation domain-containing protein</fullName>
    </recommendedName>
</protein>
<feature type="compositionally biased region" description="Basic and acidic residues" evidence="2">
    <location>
        <begin position="1"/>
        <end position="12"/>
    </location>
</feature>
<dbReference type="Proteomes" id="UP000290759">
    <property type="component" value="Unassembled WGS sequence"/>
</dbReference>